<dbReference type="SUPFAM" id="SSF53335">
    <property type="entry name" value="S-adenosyl-L-methionine-dependent methyltransferases"/>
    <property type="match status" value="1"/>
</dbReference>
<accession>A0A397G4M9</accession>
<dbReference type="STRING" id="41047.A0A397G4M9"/>
<dbReference type="VEuPathDB" id="FungiDB:CDV56_102917"/>
<feature type="transmembrane region" description="Helical" evidence="10">
    <location>
        <begin position="150"/>
        <end position="169"/>
    </location>
</feature>
<organism evidence="12 13">
    <name type="scientific">Aspergillus thermomutatus</name>
    <name type="common">Neosartorya pseudofischeri</name>
    <dbReference type="NCBI Taxonomy" id="41047"/>
    <lineage>
        <taxon>Eukaryota</taxon>
        <taxon>Fungi</taxon>
        <taxon>Dikarya</taxon>
        <taxon>Ascomycota</taxon>
        <taxon>Pezizomycotina</taxon>
        <taxon>Eurotiomycetes</taxon>
        <taxon>Eurotiomycetidae</taxon>
        <taxon>Eurotiales</taxon>
        <taxon>Aspergillaceae</taxon>
        <taxon>Aspergillus</taxon>
        <taxon>Aspergillus subgen. Fumigati</taxon>
    </lineage>
</organism>
<dbReference type="InterPro" id="IPR029063">
    <property type="entry name" value="SAM-dependent_MTases_sf"/>
</dbReference>
<comment type="caution">
    <text evidence="12">The sequence shown here is derived from an EMBL/GenBank/DDBJ whole genome shotgun (WGS) entry which is preliminary data.</text>
</comment>
<dbReference type="GO" id="GO:0030791">
    <property type="term" value="F:arsenite methyltransferase activity"/>
    <property type="evidence" value="ECO:0007669"/>
    <property type="project" value="UniProtKB-EC"/>
</dbReference>
<keyword evidence="13" id="KW-1185">Reference proteome</keyword>
<name>A0A397G4M9_ASPTH</name>
<reference evidence="12" key="1">
    <citation type="submission" date="2018-08" db="EMBL/GenBank/DDBJ databases">
        <title>Draft genome sequence of azole-resistant Aspergillus thermomutatus (Neosartorya pseudofischeri) strain HMR AF 39, isolated from a human nasal aspirate.</title>
        <authorList>
            <person name="Parent-Michaud M."/>
            <person name="Dufresne P.J."/>
            <person name="Fournier E."/>
            <person name="Martineau C."/>
            <person name="Moreira S."/>
            <person name="Perkins V."/>
            <person name="De Repentigny L."/>
            <person name="Dufresne S.F."/>
        </authorList>
    </citation>
    <scope>NUCLEOTIDE SEQUENCE [LARGE SCALE GENOMIC DNA]</scope>
    <source>
        <strain evidence="12">HMR AF 39</strain>
    </source>
</reference>
<protein>
    <recommendedName>
        <fullName evidence="5">Arsenite methyltransferase</fullName>
        <ecNumber evidence="4">2.1.1.137</ecNumber>
    </recommendedName>
</protein>
<evidence type="ECO:0000256" key="8">
    <source>
        <dbReference type="ARBA" id="ARBA00048428"/>
    </source>
</evidence>
<comment type="similarity">
    <text evidence="3">Belongs to the methyltransferase superfamily. Arsenite methyltransferase family.</text>
</comment>
<dbReference type="InterPro" id="IPR025714">
    <property type="entry name" value="Methyltranfer_dom"/>
</dbReference>
<evidence type="ECO:0000259" key="11">
    <source>
        <dbReference type="Pfam" id="PF13847"/>
    </source>
</evidence>
<dbReference type="OrthoDB" id="5342924at2759"/>
<evidence type="ECO:0000256" key="7">
    <source>
        <dbReference type="ARBA" id="ARBA00047943"/>
    </source>
</evidence>
<evidence type="ECO:0000256" key="10">
    <source>
        <dbReference type="SAM" id="Phobius"/>
    </source>
</evidence>
<evidence type="ECO:0000256" key="2">
    <source>
        <dbReference type="ARBA" id="ARBA00022691"/>
    </source>
</evidence>
<comment type="catalytic activity">
    <reaction evidence="7">
        <text>arsenic triglutathione + 2 [thioredoxin]-dithiol + 2 S-adenosyl-L-methionine + H2O = dimethylarsinous acid + 2 [thioredoxin]-disulfide + 3 glutathione + 2 S-adenosyl-L-homocysteine + 2 H(+)</text>
        <dbReference type="Rhea" id="RHEA:69464"/>
        <dbReference type="Rhea" id="RHEA-COMP:10698"/>
        <dbReference type="Rhea" id="RHEA-COMP:10700"/>
        <dbReference type="ChEBI" id="CHEBI:15377"/>
        <dbReference type="ChEBI" id="CHEBI:15378"/>
        <dbReference type="ChEBI" id="CHEBI:23808"/>
        <dbReference type="ChEBI" id="CHEBI:29950"/>
        <dbReference type="ChEBI" id="CHEBI:50058"/>
        <dbReference type="ChEBI" id="CHEBI:57856"/>
        <dbReference type="ChEBI" id="CHEBI:57925"/>
        <dbReference type="ChEBI" id="CHEBI:59789"/>
        <dbReference type="ChEBI" id="CHEBI:183640"/>
        <dbReference type="EC" id="2.1.1.137"/>
    </reaction>
</comment>
<evidence type="ECO:0000256" key="3">
    <source>
        <dbReference type="ARBA" id="ARBA00034487"/>
    </source>
</evidence>
<dbReference type="NCBIfam" id="NF008823">
    <property type="entry name" value="PRK11873.1"/>
    <property type="match status" value="1"/>
</dbReference>
<dbReference type="Proteomes" id="UP000215305">
    <property type="component" value="Unassembled WGS sequence"/>
</dbReference>
<dbReference type="Gene3D" id="3.40.50.150">
    <property type="entry name" value="Vaccinia Virus protein VP39"/>
    <property type="match status" value="1"/>
</dbReference>
<comment type="catalytic activity">
    <reaction evidence="8">
        <text>arsenic triglutathione + 3 [thioredoxin]-dithiol + 3 S-adenosyl-L-methionine = trimethylarsine + 3 [thioredoxin]-disulfide + 3 glutathione + 3 S-adenosyl-L-homocysteine + 3 H(+)</text>
        <dbReference type="Rhea" id="RHEA:69432"/>
        <dbReference type="Rhea" id="RHEA-COMP:10698"/>
        <dbReference type="Rhea" id="RHEA-COMP:10700"/>
        <dbReference type="ChEBI" id="CHEBI:15378"/>
        <dbReference type="ChEBI" id="CHEBI:27130"/>
        <dbReference type="ChEBI" id="CHEBI:29950"/>
        <dbReference type="ChEBI" id="CHEBI:50058"/>
        <dbReference type="ChEBI" id="CHEBI:57856"/>
        <dbReference type="ChEBI" id="CHEBI:57925"/>
        <dbReference type="ChEBI" id="CHEBI:59789"/>
        <dbReference type="ChEBI" id="CHEBI:183640"/>
        <dbReference type="EC" id="2.1.1.137"/>
    </reaction>
</comment>
<sequence length="1203" mass="130995">MGNGGHYDILIPLQDLPSARNPRDTNEIYQEPTPSDGPVAPHRVSLDSNGSIRIKEEGQDRSKAERRKILVRRDRSTAVRYFLQFHMIPLAAAITLIILNVQTRFLGTDSQWSNLLQFIAKFHEILMQISIATALGAYQQYLLTQPTSAVPFGAIFSAYHTTQVGYLWSPEFRASLTTPGFPLLLKMGFVVFVPASILLASAVGPASAIAILPRSVNFTLPDYQLALDHTYSDVFPTAFIQSGSRLEDGIFNQNEQSPAIGWEYLRGLPSVGQDQPTLVGTQVVHKDLGNGYGTFVEEMPPLYSVDLLTVIPRTLSLSDTFTRTLYVQFAPNGTVATVQQAPIAAGLYRAVIGSLAVVNNRATTGEASIRIAHPFVSTICMLNAIMDKNDSRPIQFPVTYLATNASGVETTPYTNITRRQLWDQIQNQGQGQVIWVDDVPFSTERTLGAIVVQPDLCDNGQKYISMSACAVSGLWANITSRMVVATNGSTTTFGYRVESLLSGDFLNALPAWPPHAVSISKNWANSITTQIGYQNRTVADSLLRSLLLTENVCPANGSYPLYSPYSPASRPMMHEVIVSSLVANGMSHAAGPFKMSAQNLHDGNFRWITPSGDLVKPPSLILTFQSRVLGFAWNMDGTAIRISIPILILYCLYATTYVVYTFVTGHSSHAWDTISSLTALAFNSRPTKVLENTGVRISQTETFRNLVSVQEVEAEKRLELVFQQDEQGRGPDEDLKRIRDNQRKCRQRQRDHVAELETKVATYAEAAAQADMRWQATEEKLRKENEALRALLASSGLNYDVLEHDTAEKSQEAILDETQTSLSFAADTVPTTLKLHAGTFPLQLPNVIPSFGFSATIPGVADTGLPAPSSVGFTPSPSTNLDTCLNFPVSNLYGPTVLERESQTRLLELSPLANQSTTGGDITIGLLDPILQDTTLCAVAIRIIHHCAPHDHDKEEEIALAFGYSAKDLRALPDKANLGLSCGNPVAYANIKQGETIVDLGSGGGIDVLLAARKVGPEGKAIGIDMTKDMIDLAKRNAEAAGLSNTGFIEASITSIPLPDASVDCIISNCVINLIPSKDKPSVFQEIARLLKPGGRVAISDILARKELPANIVNDIALHVGCIAGASQLAEYEDYLGRAGFKDILMVDTNADLNLYKQSSYLGQSKWCGPAGSSKQRATEITEMDFNEWVASFQIYAIKGGSV</sequence>
<keyword evidence="10" id="KW-1133">Transmembrane helix</keyword>
<dbReference type="InterPro" id="IPR026669">
    <property type="entry name" value="Arsenite_MeTrfase-like"/>
</dbReference>
<evidence type="ECO:0000256" key="1">
    <source>
        <dbReference type="ARBA" id="ARBA00022679"/>
    </source>
</evidence>
<dbReference type="RefSeq" id="XP_026610916.1">
    <property type="nucleotide sequence ID" value="XM_026756536.1"/>
</dbReference>
<dbReference type="EMBL" id="NKHU02000270">
    <property type="protein sequence ID" value="RHZ45935.1"/>
    <property type="molecule type" value="Genomic_DNA"/>
</dbReference>
<evidence type="ECO:0000256" key="5">
    <source>
        <dbReference type="ARBA" id="ARBA00034545"/>
    </source>
</evidence>
<evidence type="ECO:0000256" key="6">
    <source>
        <dbReference type="ARBA" id="ARBA00047941"/>
    </source>
</evidence>
<dbReference type="PANTHER" id="PTHR43675">
    <property type="entry name" value="ARSENITE METHYLTRANSFERASE"/>
    <property type="match status" value="1"/>
</dbReference>
<comment type="catalytic activity">
    <reaction evidence="6">
        <text>arsenic triglutathione + [thioredoxin]-dithiol + S-adenosyl-L-methionine + 2 H2O = methylarsonous acid + [thioredoxin]-disulfide + 3 glutathione + S-adenosyl-L-homocysteine + H(+)</text>
        <dbReference type="Rhea" id="RHEA:69460"/>
        <dbReference type="Rhea" id="RHEA-COMP:10698"/>
        <dbReference type="Rhea" id="RHEA-COMP:10700"/>
        <dbReference type="ChEBI" id="CHEBI:15377"/>
        <dbReference type="ChEBI" id="CHEBI:15378"/>
        <dbReference type="ChEBI" id="CHEBI:17826"/>
        <dbReference type="ChEBI" id="CHEBI:29950"/>
        <dbReference type="ChEBI" id="CHEBI:50058"/>
        <dbReference type="ChEBI" id="CHEBI:57856"/>
        <dbReference type="ChEBI" id="CHEBI:57925"/>
        <dbReference type="ChEBI" id="CHEBI:59789"/>
        <dbReference type="ChEBI" id="CHEBI:183640"/>
        <dbReference type="EC" id="2.1.1.137"/>
    </reaction>
</comment>
<feature type="region of interest" description="Disordered" evidence="9">
    <location>
        <begin position="16"/>
        <end position="60"/>
    </location>
</feature>
<feature type="transmembrane region" description="Helical" evidence="10">
    <location>
        <begin position="78"/>
        <end position="98"/>
    </location>
</feature>
<gene>
    <name evidence="12" type="ORF">CDV56_102917</name>
</gene>
<dbReference type="CDD" id="cd14688">
    <property type="entry name" value="bZIP_YAP"/>
    <property type="match status" value="1"/>
</dbReference>
<dbReference type="EC" id="2.1.1.137" evidence="4"/>
<keyword evidence="2" id="KW-0949">S-adenosyl-L-methionine</keyword>
<evidence type="ECO:0000313" key="13">
    <source>
        <dbReference type="Proteomes" id="UP000215305"/>
    </source>
</evidence>
<feature type="transmembrane region" description="Helical" evidence="10">
    <location>
        <begin position="189"/>
        <end position="212"/>
    </location>
</feature>
<dbReference type="GeneID" id="38124891"/>
<dbReference type="Pfam" id="PF13847">
    <property type="entry name" value="Methyltransf_31"/>
    <property type="match status" value="1"/>
</dbReference>
<dbReference type="CDD" id="cd02440">
    <property type="entry name" value="AdoMet_MTases"/>
    <property type="match status" value="1"/>
</dbReference>
<keyword evidence="10" id="KW-0812">Transmembrane</keyword>
<dbReference type="AlphaFoldDB" id="A0A397G4M9"/>
<proteinExistence type="inferred from homology"/>
<feature type="domain" description="Methyltransferase" evidence="11">
    <location>
        <begin position="992"/>
        <end position="1136"/>
    </location>
</feature>
<keyword evidence="1" id="KW-0808">Transferase</keyword>
<dbReference type="PANTHER" id="PTHR43675:SF8">
    <property type="entry name" value="ARSENITE METHYLTRANSFERASE"/>
    <property type="match status" value="1"/>
</dbReference>
<evidence type="ECO:0000313" key="12">
    <source>
        <dbReference type="EMBL" id="RHZ45935.1"/>
    </source>
</evidence>
<evidence type="ECO:0000256" key="4">
    <source>
        <dbReference type="ARBA" id="ARBA00034521"/>
    </source>
</evidence>
<evidence type="ECO:0000256" key="9">
    <source>
        <dbReference type="SAM" id="MobiDB-lite"/>
    </source>
</evidence>
<keyword evidence="10" id="KW-0472">Membrane</keyword>